<sequence length="155" mass="16054">MSAPQTPHQFGWLVNDFADRVAGVAHAVVVSADGLLLTSSERLPMDRADQLAAVSSGLVSLTQGAARCFAGGTVKETVVEMERGVLLLMSISDGSSLAVLASPVCDIGQIAYEMTMLVDRVGQMLTPELRAALHGSRGMTGPPVGVGRGSAMDTL</sequence>
<dbReference type="OrthoDB" id="5187023at2"/>
<feature type="domain" description="Roadblock/LAMTOR2" evidence="2">
    <location>
        <begin position="11"/>
        <end position="101"/>
    </location>
</feature>
<dbReference type="PANTHER" id="PTHR36222:SF1">
    <property type="entry name" value="SERINE PROTEASE INHIBITOR RV3364C"/>
    <property type="match status" value="1"/>
</dbReference>
<proteinExistence type="predicted"/>
<protein>
    <recommendedName>
        <fullName evidence="2">Roadblock/LAMTOR2 domain-containing protein</fullName>
    </recommendedName>
</protein>
<feature type="region of interest" description="Disordered" evidence="1">
    <location>
        <begin position="136"/>
        <end position="155"/>
    </location>
</feature>
<comment type="caution">
    <text evidence="3">The sequence shown here is derived from an EMBL/GenBank/DDBJ whole genome shotgun (WGS) entry which is preliminary data.</text>
</comment>
<dbReference type="SUPFAM" id="SSF103196">
    <property type="entry name" value="Roadblock/LC7 domain"/>
    <property type="match status" value="1"/>
</dbReference>
<accession>A0A4R2JAR0</accession>
<dbReference type="AlphaFoldDB" id="A0A4R2JAR0"/>
<keyword evidence="4" id="KW-1185">Reference proteome</keyword>
<dbReference type="InterPro" id="IPR053141">
    <property type="entry name" value="Mycobact_SerProt_Inhib_Rv3364c"/>
</dbReference>
<dbReference type="PANTHER" id="PTHR36222">
    <property type="entry name" value="SERINE PROTEASE INHIBITOR RV3364C"/>
    <property type="match status" value="1"/>
</dbReference>
<organism evidence="3 4">
    <name type="scientific">Actinocrispum wychmicini</name>
    <dbReference type="NCBI Taxonomy" id="1213861"/>
    <lineage>
        <taxon>Bacteria</taxon>
        <taxon>Bacillati</taxon>
        <taxon>Actinomycetota</taxon>
        <taxon>Actinomycetes</taxon>
        <taxon>Pseudonocardiales</taxon>
        <taxon>Pseudonocardiaceae</taxon>
        <taxon>Actinocrispum</taxon>
    </lineage>
</organism>
<dbReference type="RefSeq" id="WP_132119898.1">
    <property type="nucleotide sequence ID" value="NZ_SLWS01000006.1"/>
</dbReference>
<gene>
    <name evidence="3" type="ORF">EV192_1064</name>
</gene>
<name>A0A4R2JAR0_9PSEU</name>
<dbReference type="Proteomes" id="UP000295680">
    <property type="component" value="Unassembled WGS sequence"/>
</dbReference>
<dbReference type="InterPro" id="IPR004942">
    <property type="entry name" value="Roadblock/LAMTOR2_dom"/>
</dbReference>
<evidence type="ECO:0000313" key="4">
    <source>
        <dbReference type="Proteomes" id="UP000295680"/>
    </source>
</evidence>
<dbReference type="Gene3D" id="3.30.450.30">
    <property type="entry name" value="Dynein light chain 2a, cytoplasmic"/>
    <property type="match status" value="1"/>
</dbReference>
<dbReference type="SMART" id="SM00960">
    <property type="entry name" value="Robl_LC7"/>
    <property type="match status" value="1"/>
</dbReference>
<dbReference type="Pfam" id="PF03259">
    <property type="entry name" value="Robl_LC7"/>
    <property type="match status" value="1"/>
</dbReference>
<evidence type="ECO:0000313" key="3">
    <source>
        <dbReference type="EMBL" id="TCO56531.1"/>
    </source>
</evidence>
<reference evidence="3 4" key="1">
    <citation type="submission" date="2019-03" db="EMBL/GenBank/DDBJ databases">
        <title>Genomic Encyclopedia of Type Strains, Phase IV (KMG-IV): sequencing the most valuable type-strain genomes for metagenomic binning, comparative biology and taxonomic classification.</title>
        <authorList>
            <person name="Goeker M."/>
        </authorList>
    </citation>
    <scope>NUCLEOTIDE SEQUENCE [LARGE SCALE GENOMIC DNA]</scope>
    <source>
        <strain evidence="3 4">DSM 45934</strain>
    </source>
</reference>
<evidence type="ECO:0000256" key="1">
    <source>
        <dbReference type="SAM" id="MobiDB-lite"/>
    </source>
</evidence>
<dbReference type="EMBL" id="SLWS01000006">
    <property type="protein sequence ID" value="TCO56531.1"/>
    <property type="molecule type" value="Genomic_DNA"/>
</dbReference>
<evidence type="ECO:0000259" key="2">
    <source>
        <dbReference type="SMART" id="SM00960"/>
    </source>
</evidence>